<gene>
    <name evidence="9" type="ORF">M407DRAFT_243189</name>
</gene>
<dbReference type="GO" id="GO:0006882">
    <property type="term" value="P:intracellular zinc ion homeostasis"/>
    <property type="evidence" value="ECO:0007669"/>
    <property type="project" value="TreeGrafter"/>
</dbReference>
<comment type="subcellular location">
    <subcellularLocation>
        <location evidence="1">Membrane</location>
        <topology evidence="1">Multi-pass membrane protein</topology>
    </subcellularLocation>
</comment>
<evidence type="ECO:0000256" key="1">
    <source>
        <dbReference type="ARBA" id="ARBA00004141"/>
    </source>
</evidence>
<keyword evidence="10" id="KW-1185">Reference proteome</keyword>
<dbReference type="GO" id="GO:0038023">
    <property type="term" value="F:signaling receptor activity"/>
    <property type="evidence" value="ECO:0007669"/>
    <property type="project" value="TreeGrafter"/>
</dbReference>
<dbReference type="Pfam" id="PF03006">
    <property type="entry name" value="HlyIII"/>
    <property type="match status" value="1"/>
</dbReference>
<dbReference type="InterPro" id="IPR004254">
    <property type="entry name" value="AdipoR/HlyIII-related"/>
</dbReference>
<proteinExistence type="inferred from homology"/>
<feature type="transmembrane region" description="Helical" evidence="8">
    <location>
        <begin position="159"/>
        <end position="180"/>
    </location>
</feature>
<feature type="binding site" evidence="6">
    <location>
        <position position="324"/>
    </location>
    <ligand>
        <name>Zn(2+)</name>
        <dbReference type="ChEBI" id="CHEBI:29105"/>
    </ligand>
</feature>
<accession>A0A0C3QMG3</accession>
<feature type="transmembrane region" description="Helical" evidence="8">
    <location>
        <begin position="224"/>
        <end position="241"/>
    </location>
</feature>
<evidence type="ECO:0000313" key="10">
    <source>
        <dbReference type="Proteomes" id="UP000054248"/>
    </source>
</evidence>
<name>A0A0C3QMG3_9AGAM</name>
<evidence type="ECO:0000256" key="2">
    <source>
        <dbReference type="ARBA" id="ARBA00007018"/>
    </source>
</evidence>
<evidence type="ECO:0000256" key="7">
    <source>
        <dbReference type="SAM" id="MobiDB-lite"/>
    </source>
</evidence>
<dbReference type="Proteomes" id="UP000054248">
    <property type="component" value="Unassembled WGS sequence"/>
</dbReference>
<evidence type="ECO:0000256" key="3">
    <source>
        <dbReference type="ARBA" id="ARBA00022692"/>
    </source>
</evidence>
<reference evidence="9 10" key="1">
    <citation type="submission" date="2014-04" db="EMBL/GenBank/DDBJ databases">
        <authorList>
            <consortium name="DOE Joint Genome Institute"/>
            <person name="Kuo A."/>
            <person name="Girlanda M."/>
            <person name="Perotto S."/>
            <person name="Kohler A."/>
            <person name="Nagy L.G."/>
            <person name="Floudas D."/>
            <person name="Copeland A."/>
            <person name="Barry K.W."/>
            <person name="Cichocki N."/>
            <person name="Veneault-Fourrey C."/>
            <person name="LaButti K."/>
            <person name="Lindquist E.A."/>
            <person name="Lipzen A."/>
            <person name="Lundell T."/>
            <person name="Morin E."/>
            <person name="Murat C."/>
            <person name="Sun H."/>
            <person name="Tunlid A."/>
            <person name="Henrissat B."/>
            <person name="Grigoriev I.V."/>
            <person name="Hibbett D.S."/>
            <person name="Martin F."/>
            <person name="Nordberg H.P."/>
            <person name="Cantor M.N."/>
            <person name="Hua S.X."/>
        </authorList>
    </citation>
    <scope>NUCLEOTIDE SEQUENCE [LARGE SCALE GENOMIC DNA]</scope>
    <source>
        <strain evidence="9 10">MUT 4182</strain>
    </source>
</reference>
<dbReference type="STRING" id="1051891.A0A0C3QMG3"/>
<dbReference type="OrthoDB" id="529367at2759"/>
<keyword evidence="4 8" id="KW-1133">Transmembrane helix</keyword>
<comment type="similarity">
    <text evidence="2">Belongs to the ADIPOR family.</text>
</comment>
<evidence type="ECO:0000256" key="5">
    <source>
        <dbReference type="ARBA" id="ARBA00023136"/>
    </source>
</evidence>
<protein>
    <submittedName>
        <fullName evidence="9">Uncharacterized protein</fullName>
    </submittedName>
</protein>
<feature type="binding site" evidence="6">
    <location>
        <position position="328"/>
    </location>
    <ligand>
        <name>Zn(2+)</name>
        <dbReference type="ChEBI" id="CHEBI:29105"/>
    </ligand>
</feature>
<sequence>MPARLRKRSTKSRSRATNVITSESSNASSTTGGSDSESTFSPQEEERGRCEVLSGSSLKMSLQKSSMHVRKMKDLKEKTLTWDTIPDWMRENQYIRSGYRRQQNSWKGCLESVFGYVHNETVNIQTHLWGAVFFALLLVVTLCKTMHSHPTVTWHDAAGFVVFLLAAITCLGFSAVFHTASCHSLKVAKSCVMFDYAGILALIVGSFFPSVYYGFYCYPEYQRLYLGSITLAGLGAAYVVLTPSYNTPEFRWARTSVFLALGFTGIFPVTHAIKLHGLGTLRYQMGINWLLLSGALYTVGALLYAARVPERFFPGKLDYFGASHQLFHINVLLAAIAHYVSIYTAYNHQHGTNAATCPAATLPLPDSLTI</sequence>
<evidence type="ECO:0000256" key="6">
    <source>
        <dbReference type="PIRSR" id="PIRSR604254-1"/>
    </source>
</evidence>
<evidence type="ECO:0000256" key="4">
    <source>
        <dbReference type="ARBA" id="ARBA00022989"/>
    </source>
</evidence>
<dbReference type="AlphaFoldDB" id="A0A0C3QMG3"/>
<dbReference type="HOGENOM" id="CLU_023075_2_0_1"/>
<dbReference type="PANTHER" id="PTHR20855">
    <property type="entry name" value="ADIPOR/PROGESTIN RECEPTOR-RELATED"/>
    <property type="match status" value="1"/>
</dbReference>
<feature type="compositionally biased region" description="Low complexity" evidence="7">
    <location>
        <begin position="28"/>
        <end position="41"/>
    </location>
</feature>
<feature type="compositionally biased region" description="Polar residues" evidence="7">
    <location>
        <begin position="18"/>
        <end position="27"/>
    </location>
</feature>
<dbReference type="GO" id="GO:0046872">
    <property type="term" value="F:metal ion binding"/>
    <property type="evidence" value="ECO:0007669"/>
    <property type="project" value="UniProtKB-KW"/>
</dbReference>
<organism evidence="9 10">
    <name type="scientific">Tulasnella calospora MUT 4182</name>
    <dbReference type="NCBI Taxonomy" id="1051891"/>
    <lineage>
        <taxon>Eukaryota</taxon>
        <taxon>Fungi</taxon>
        <taxon>Dikarya</taxon>
        <taxon>Basidiomycota</taxon>
        <taxon>Agaricomycotina</taxon>
        <taxon>Agaricomycetes</taxon>
        <taxon>Cantharellales</taxon>
        <taxon>Tulasnellaceae</taxon>
        <taxon>Tulasnella</taxon>
    </lineage>
</organism>
<keyword evidence="3 8" id="KW-0812">Transmembrane</keyword>
<dbReference type="GO" id="GO:0016020">
    <property type="term" value="C:membrane"/>
    <property type="evidence" value="ECO:0007669"/>
    <property type="project" value="UniProtKB-SubCell"/>
</dbReference>
<keyword evidence="6" id="KW-0862">Zinc</keyword>
<feature type="transmembrane region" description="Helical" evidence="8">
    <location>
        <begin position="285"/>
        <end position="305"/>
    </location>
</feature>
<evidence type="ECO:0000256" key="8">
    <source>
        <dbReference type="SAM" id="Phobius"/>
    </source>
</evidence>
<feature type="binding site" evidence="6">
    <location>
        <position position="178"/>
    </location>
    <ligand>
        <name>Zn(2+)</name>
        <dbReference type="ChEBI" id="CHEBI:29105"/>
    </ligand>
</feature>
<feature type="region of interest" description="Disordered" evidence="7">
    <location>
        <begin position="1"/>
        <end position="47"/>
    </location>
</feature>
<feature type="transmembrane region" description="Helical" evidence="8">
    <location>
        <begin position="253"/>
        <end position="273"/>
    </location>
</feature>
<keyword evidence="6" id="KW-0479">Metal-binding</keyword>
<dbReference type="PANTHER" id="PTHR20855:SF52">
    <property type="entry name" value="ADIPONECTIN RECEPTOR PROTEIN"/>
    <property type="match status" value="1"/>
</dbReference>
<feature type="transmembrane region" description="Helical" evidence="8">
    <location>
        <begin position="128"/>
        <end position="147"/>
    </location>
</feature>
<keyword evidence="5 8" id="KW-0472">Membrane</keyword>
<feature type="transmembrane region" description="Helical" evidence="8">
    <location>
        <begin position="192"/>
        <end position="212"/>
    </location>
</feature>
<feature type="transmembrane region" description="Helical" evidence="8">
    <location>
        <begin position="326"/>
        <end position="346"/>
    </location>
</feature>
<feature type="compositionally biased region" description="Basic residues" evidence="7">
    <location>
        <begin position="1"/>
        <end position="14"/>
    </location>
</feature>
<reference evidence="10" key="2">
    <citation type="submission" date="2015-01" db="EMBL/GenBank/DDBJ databases">
        <title>Evolutionary Origins and Diversification of the Mycorrhizal Mutualists.</title>
        <authorList>
            <consortium name="DOE Joint Genome Institute"/>
            <consortium name="Mycorrhizal Genomics Consortium"/>
            <person name="Kohler A."/>
            <person name="Kuo A."/>
            <person name="Nagy L.G."/>
            <person name="Floudas D."/>
            <person name="Copeland A."/>
            <person name="Barry K.W."/>
            <person name="Cichocki N."/>
            <person name="Veneault-Fourrey C."/>
            <person name="LaButti K."/>
            <person name="Lindquist E.A."/>
            <person name="Lipzen A."/>
            <person name="Lundell T."/>
            <person name="Morin E."/>
            <person name="Murat C."/>
            <person name="Riley R."/>
            <person name="Ohm R."/>
            <person name="Sun H."/>
            <person name="Tunlid A."/>
            <person name="Henrissat B."/>
            <person name="Grigoriev I.V."/>
            <person name="Hibbett D.S."/>
            <person name="Martin F."/>
        </authorList>
    </citation>
    <scope>NUCLEOTIDE SEQUENCE [LARGE SCALE GENOMIC DNA]</scope>
    <source>
        <strain evidence="10">MUT 4182</strain>
    </source>
</reference>
<dbReference type="EMBL" id="KN823000">
    <property type="protein sequence ID" value="KIO28039.1"/>
    <property type="molecule type" value="Genomic_DNA"/>
</dbReference>
<evidence type="ECO:0000313" key="9">
    <source>
        <dbReference type="EMBL" id="KIO28039.1"/>
    </source>
</evidence>